<comment type="caution">
    <text evidence="6">The sequence shown here is derived from an EMBL/GenBank/DDBJ whole genome shotgun (WGS) entry which is preliminary data.</text>
</comment>
<dbReference type="InterPro" id="IPR036291">
    <property type="entry name" value="NAD(P)-bd_dom_sf"/>
</dbReference>
<dbReference type="PANTHER" id="PTHR43078:SF6">
    <property type="entry name" value="UDP-GLUCURONIC ACID DECARBOXYLASE 1"/>
    <property type="match status" value="1"/>
</dbReference>
<accession>A0A917RTD3</accession>
<gene>
    <name evidence="6" type="ORF">GCM10011588_48520</name>
</gene>
<dbReference type="Gene3D" id="3.40.50.720">
    <property type="entry name" value="NAD(P)-binding Rossmann-like Domain"/>
    <property type="match status" value="1"/>
</dbReference>
<dbReference type="EMBL" id="BMMH01000011">
    <property type="protein sequence ID" value="GGL27985.1"/>
    <property type="molecule type" value="Genomic_DNA"/>
</dbReference>
<evidence type="ECO:0000313" key="7">
    <source>
        <dbReference type="Proteomes" id="UP000638263"/>
    </source>
</evidence>
<keyword evidence="7" id="KW-1185">Reference proteome</keyword>
<sequence>MNHIVVTGGAGFLGSHLCRRLLGRGDRVTAIDNFSTGRAAAVADLADDPRFTLRSTDATAFGAFAGLDQVTHIAHLAHPGSPVAAARNSAAVLRAACTGTLAALDLAAAHNARIVLASGPDPGTGSVAGHRATEFDVQRAGHYLIETAAYHDRRADIGIIRLFEVYGPGLLPGDGRATAAVCPAALRAQTLYLTDNPTQSFVYITDTVDALVKMLDADTLGPIDIAGPALPLSEFAGTAITLAGTGWLESTSPGVVTDTVVPNLTRTRTSLG</sequence>
<evidence type="ECO:0000313" key="6">
    <source>
        <dbReference type="EMBL" id="GGL27985.1"/>
    </source>
</evidence>
<dbReference type="SUPFAM" id="SSF51735">
    <property type="entry name" value="NAD(P)-binding Rossmann-fold domains"/>
    <property type="match status" value="1"/>
</dbReference>
<evidence type="ECO:0000259" key="5">
    <source>
        <dbReference type="Pfam" id="PF01370"/>
    </source>
</evidence>
<dbReference type="PANTHER" id="PTHR43078">
    <property type="entry name" value="UDP-GLUCURONIC ACID DECARBOXYLASE-RELATED"/>
    <property type="match status" value="1"/>
</dbReference>
<dbReference type="AlphaFoldDB" id="A0A917RTD3"/>
<dbReference type="GO" id="GO:0005737">
    <property type="term" value="C:cytoplasm"/>
    <property type="evidence" value="ECO:0007669"/>
    <property type="project" value="TreeGrafter"/>
</dbReference>
<dbReference type="Proteomes" id="UP000638263">
    <property type="component" value="Unassembled WGS sequence"/>
</dbReference>
<reference evidence="6" key="2">
    <citation type="submission" date="2020-09" db="EMBL/GenBank/DDBJ databases">
        <authorList>
            <person name="Sun Q."/>
            <person name="Zhou Y."/>
        </authorList>
    </citation>
    <scope>NUCLEOTIDE SEQUENCE</scope>
    <source>
        <strain evidence="6">CGMCC 4.3508</strain>
    </source>
</reference>
<reference evidence="6" key="1">
    <citation type="journal article" date="2014" name="Int. J. Syst. Evol. Microbiol.">
        <title>Complete genome sequence of Corynebacterium casei LMG S-19264T (=DSM 44701T), isolated from a smear-ripened cheese.</title>
        <authorList>
            <consortium name="US DOE Joint Genome Institute (JGI-PGF)"/>
            <person name="Walter F."/>
            <person name="Albersmeier A."/>
            <person name="Kalinowski J."/>
            <person name="Ruckert C."/>
        </authorList>
    </citation>
    <scope>NUCLEOTIDE SEQUENCE</scope>
    <source>
        <strain evidence="6">CGMCC 4.3508</strain>
    </source>
</reference>
<evidence type="ECO:0000256" key="2">
    <source>
        <dbReference type="ARBA" id="ARBA00022793"/>
    </source>
</evidence>
<evidence type="ECO:0000256" key="3">
    <source>
        <dbReference type="ARBA" id="ARBA00023027"/>
    </source>
</evidence>
<proteinExistence type="predicted"/>
<comment type="cofactor">
    <cofactor evidence="1">
        <name>NAD(+)</name>
        <dbReference type="ChEBI" id="CHEBI:57540"/>
    </cofactor>
</comment>
<feature type="domain" description="NAD-dependent epimerase/dehydratase" evidence="5">
    <location>
        <begin position="4"/>
        <end position="217"/>
    </location>
</feature>
<dbReference type="Pfam" id="PF01370">
    <property type="entry name" value="Epimerase"/>
    <property type="match status" value="1"/>
</dbReference>
<dbReference type="GO" id="GO:0048040">
    <property type="term" value="F:UDP-glucuronate decarboxylase activity"/>
    <property type="evidence" value="ECO:0007669"/>
    <property type="project" value="TreeGrafter"/>
</dbReference>
<protein>
    <submittedName>
        <fullName evidence="6">NAD-dependent dehydratase</fullName>
    </submittedName>
</protein>
<evidence type="ECO:0000256" key="4">
    <source>
        <dbReference type="ARBA" id="ARBA00023239"/>
    </source>
</evidence>
<dbReference type="GO" id="GO:0070403">
    <property type="term" value="F:NAD+ binding"/>
    <property type="evidence" value="ECO:0007669"/>
    <property type="project" value="InterPro"/>
</dbReference>
<name>A0A917RTD3_9NOCA</name>
<keyword evidence="4" id="KW-0456">Lyase</keyword>
<keyword evidence="3" id="KW-0520">NAD</keyword>
<keyword evidence="2" id="KW-0210">Decarboxylase</keyword>
<dbReference type="InterPro" id="IPR001509">
    <property type="entry name" value="Epimerase_deHydtase"/>
</dbReference>
<dbReference type="InterPro" id="IPR044516">
    <property type="entry name" value="UXS-like"/>
</dbReference>
<dbReference type="RefSeq" id="WP_058855328.1">
    <property type="nucleotide sequence ID" value="NZ_BMMH01000011.1"/>
</dbReference>
<dbReference type="GO" id="GO:0042732">
    <property type="term" value="P:D-xylose metabolic process"/>
    <property type="evidence" value="ECO:0007669"/>
    <property type="project" value="InterPro"/>
</dbReference>
<evidence type="ECO:0000256" key="1">
    <source>
        <dbReference type="ARBA" id="ARBA00001911"/>
    </source>
</evidence>
<organism evidence="6 7">
    <name type="scientific">Nocardia jinanensis</name>
    <dbReference type="NCBI Taxonomy" id="382504"/>
    <lineage>
        <taxon>Bacteria</taxon>
        <taxon>Bacillati</taxon>
        <taxon>Actinomycetota</taxon>
        <taxon>Actinomycetes</taxon>
        <taxon>Mycobacteriales</taxon>
        <taxon>Nocardiaceae</taxon>
        <taxon>Nocardia</taxon>
    </lineage>
</organism>